<dbReference type="Gene3D" id="1.20.1440.100">
    <property type="entry name" value="SG protein - dephosphorylation function"/>
    <property type="match status" value="1"/>
</dbReference>
<evidence type="ECO:0000256" key="1">
    <source>
        <dbReference type="ARBA" id="ARBA00022723"/>
    </source>
</evidence>
<dbReference type="RefSeq" id="WP_290259824.1">
    <property type="nucleotide sequence ID" value="NZ_JAUFQG010000004.1"/>
</dbReference>
<evidence type="ECO:0000256" key="3">
    <source>
        <dbReference type="ARBA" id="ARBA00022842"/>
    </source>
</evidence>
<keyword evidence="3" id="KW-0460">Magnesium</keyword>
<dbReference type="InterPro" id="IPR006385">
    <property type="entry name" value="HAD_hydro_SerB1"/>
</dbReference>
<keyword evidence="2 4" id="KW-0378">Hydrolase</keyword>
<accession>A0ABV8V0J0</accession>
<name>A0ABV8V0J0_9GAMM</name>
<keyword evidence="5" id="KW-1185">Reference proteome</keyword>
<protein>
    <submittedName>
        <fullName evidence="4">HAD family hydrolase</fullName>
    </submittedName>
</protein>
<dbReference type="CDD" id="cd02612">
    <property type="entry name" value="HAD_PGPPase"/>
    <property type="match status" value="1"/>
</dbReference>
<dbReference type="InterPro" id="IPR036412">
    <property type="entry name" value="HAD-like_sf"/>
</dbReference>
<dbReference type="EMBL" id="JBHSCX010000003">
    <property type="protein sequence ID" value="MFC4361363.1"/>
    <property type="molecule type" value="Genomic_DNA"/>
</dbReference>
<dbReference type="Gene3D" id="3.40.50.1000">
    <property type="entry name" value="HAD superfamily/HAD-like"/>
    <property type="match status" value="1"/>
</dbReference>
<comment type="caution">
    <text evidence="4">The sequence shown here is derived from an EMBL/GenBank/DDBJ whole genome shotgun (WGS) entry which is preliminary data.</text>
</comment>
<dbReference type="NCBIfam" id="TIGR01488">
    <property type="entry name" value="HAD-SF-IB"/>
    <property type="match status" value="1"/>
</dbReference>
<dbReference type="NCBIfam" id="TIGR01490">
    <property type="entry name" value="HAD-SF-IB-hyp1"/>
    <property type="match status" value="1"/>
</dbReference>
<evidence type="ECO:0000313" key="4">
    <source>
        <dbReference type="EMBL" id="MFC4361363.1"/>
    </source>
</evidence>
<sequence length="217" mass="24742">MAVAIFDLDNTLIAGDSDHSWGEFLVQKQLVDVASYRRSNDQFYEDYKRGELDIRAYQRFVLKQVAQFSQAEQSALLTEFMQCKIEPLWLPKAVALIEQHRQQGDYLLIITATNRFITAPIAAALKVDELIATEPEVIDGIYTGEIIDPPCYQEGKVARWQAWLAQQGRENETCYFYSDSINDLPLLSAVQQPIVVDPCEQLRLAANAKDWPIISLR</sequence>
<dbReference type="PANTHER" id="PTHR43344">
    <property type="entry name" value="PHOSPHOSERINE PHOSPHATASE"/>
    <property type="match status" value="1"/>
</dbReference>
<gene>
    <name evidence="4" type="ORF">ACFOX3_03560</name>
</gene>
<keyword evidence="1" id="KW-0479">Metal-binding</keyword>
<proteinExistence type="predicted"/>
<dbReference type="SUPFAM" id="SSF56784">
    <property type="entry name" value="HAD-like"/>
    <property type="match status" value="1"/>
</dbReference>
<evidence type="ECO:0000256" key="2">
    <source>
        <dbReference type="ARBA" id="ARBA00022801"/>
    </source>
</evidence>
<evidence type="ECO:0000313" key="5">
    <source>
        <dbReference type="Proteomes" id="UP001595840"/>
    </source>
</evidence>
<dbReference type="Pfam" id="PF12710">
    <property type="entry name" value="HAD"/>
    <property type="match status" value="1"/>
</dbReference>
<organism evidence="4 5">
    <name type="scientific">Simiduia curdlanivorans</name>
    <dbReference type="NCBI Taxonomy" id="1492769"/>
    <lineage>
        <taxon>Bacteria</taxon>
        <taxon>Pseudomonadati</taxon>
        <taxon>Pseudomonadota</taxon>
        <taxon>Gammaproteobacteria</taxon>
        <taxon>Cellvibrionales</taxon>
        <taxon>Cellvibrionaceae</taxon>
        <taxon>Simiduia</taxon>
    </lineage>
</organism>
<dbReference type="InterPro" id="IPR023214">
    <property type="entry name" value="HAD_sf"/>
</dbReference>
<reference evidence="5" key="1">
    <citation type="journal article" date="2019" name="Int. J. Syst. Evol. Microbiol.">
        <title>The Global Catalogue of Microorganisms (GCM) 10K type strain sequencing project: providing services to taxonomists for standard genome sequencing and annotation.</title>
        <authorList>
            <consortium name="The Broad Institute Genomics Platform"/>
            <consortium name="The Broad Institute Genome Sequencing Center for Infectious Disease"/>
            <person name="Wu L."/>
            <person name="Ma J."/>
        </authorList>
    </citation>
    <scope>NUCLEOTIDE SEQUENCE [LARGE SCALE GENOMIC DNA]</scope>
    <source>
        <strain evidence="5">CECT 8570</strain>
    </source>
</reference>
<dbReference type="Proteomes" id="UP001595840">
    <property type="component" value="Unassembled WGS sequence"/>
</dbReference>
<dbReference type="GO" id="GO:0016787">
    <property type="term" value="F:hydrolase activity"/>
    <property type="evidence" value="ECO:0007669"/>
    <property type="project" value="UniProtKB-KW"/>
</dbReference>
<dbReference type="PANTHER" id="PTHR43344:SF13">
    <property type="entry name" value="PHOSPHATASE RV3661-RELATED"/>
    <property type="match status" value="1"/>
</dbReference>
<dbReference type="InterPro" id="IPR050582">
    <property type="entry name" value="HAD-like_SerB"/>
</dbReference>